<organism evidence="1 2">
    <name type="scientific">Cinara cedri</name>
    <dbReference type="NCBI Taxonomy" id="506608"/>
    <lineage>
        <taxon>Eukaryota</taxon>
        <taxon>Metazoa</taxon>
        <taxon>Ecdysozoa</taxon>
        <taxon>Arthropoda</taxon>
        <taxon>Hexapoda</taxon>
        <taxon>Insecta</taxon>
        <taxon>Pterygota</taxon>
        <taxon>Neoptera</taxon>
        <taxon>Paraneoptera</taxon>
        <taxon>Hemiptera</taxon>
        <taxon>Sternorrhyncha</taxon>
        <taxon>Aphidomorpha</taxon>
        <taxon>Aphidoidea</taxon>
        <taxon>Aphididae</taxon>
        <taxon>Lachninae</taxon>
        <taxon>Cinara</taxon>
    </lineage>
</organism>
<sequence>MLKIAQLVRIKLSDDEIEFYSKELIMLDWIHDTLAKVNIKGVTPIRYGSINKDIHVRDDIVDSCNIKKEILSNAKSEDGYFVVPK</sequence>
<reference evidence="1 2" key="1">
    <citation type="submission" date="2019-08" db="EMBL/GenBank/DDBJ databases">
        <authorList>
            <person name="Alioto T."/>
            <person name="Alioto T."/>
            <person name="Gomez Garrido J."/>
        </authorList>
    </citation>
    <scope>NUCLEOTIDE SEQUENCE [LARGE SCALE GENOMIC DNA]</scope>
</reference>
<accession>A0A5E4MSA5</accession>
<proteinExistence type="predicted"/>
<protein>
    <submittedName>
        <fullName evidence="1">Glu-tRNAGln amidotransferase C subunit</fullName>
    </submittedName>
</protein>
<dbReference type="InterPro" id="IPR036113">
    <property type="entry name" value="Asp/Glu-ADT_sf_sub_c"/>
</dbReference>
<keyword evidence="1" id="KW-0808">Transferase</keyword>
<evidence type="ECO:0000313" key="1">
    <source>
        <dbReference type="EMBL" id="VVC35103.1"/>
    </source>
</evidence>
<gene>
    <name evidence="1" type="ORF">CINCED_3A009111</name>
</gene>
<dbReference type="EMBL" id="CABPRJ010001057">
    <property type="protein sequence ID" value="VVC35103.1"/>
    <property type="molecule type" value="Genomic_DNA"/>
</dbReference>
<feature type="non-terminal residue" evidence="1">
    <location>
        <position position="85"/>
    </location>
</feature>
<dbReference type="Pfam" id="PF02686">
    <property type="entry name" value="GatC"/>
    <property type="match status" value="1"/>
</dbReference>
<name>A0A5E4MSA5_9HEMI</name>
<dbReference type="GO" id="GO:0016740">
    <property type="term" value="F:transferase activity"/>
    <property type="evidence" value="ECO:0007669"/>
    <property type="project" value="UniProtKB-KW"/>
</dbReference>
<dbReference type="SUPFAM" id="SSF141000">
    <property type="entry name" value="Glu-tRNAGln amidotransferase C subunit"/>
    <property type="match status" value="1"/>
</dbReference>
<dbReference type="Proteomes" id="UP000325440">
    <property type="component" value="Unassembled WGS sequence"/>
</dbReference>
<dbReference type="InterPro" id="IPR003837">
    <property type="entry name" value="GatC"/>
</dbReference>
<dbReference type="OrthoDB" id="8299717at2759"/>
<evidence type="ECO:0000313" key="2">
    <source>
        <dbReference type="Proteomes" id="UP000325440"/>
    </source>
</evidence>
<dbReference type="GO" id="GO:0006450">
    <property type="term" value="P:regulation of translational fidelity"/>
    <property type="evidence" value="ECO:0007669"/>
    <property type="project" value="InterPro"/>
</dbReference>
<dbReference type="AlphaFoldDB" id="A0A5E4MSA5"/>
<keyword evidence="2" id="KW-1185">Reference proteome</keyword>